<keyword evidence="2" id="KW-1133">Transmembrane helix</keyword>
<protein>
    <submittedName>
        <fullName evidence="3">Uncharacterized protein</fullName>
    </submittedName>
</protein>
<evidence type="ECO:0000313" key="4">
    <source>
        <dbReference type="Proteomes" id="UP001630127"/>
    </source>
</evidence>
<feature type="transmembrane region" description="Helical" evidence="2">
    <location>
        <begin position="92"/>
        <end position="115"/>
    </location>
</feature>
<accession>A0ABD3AK64</accession>
<evidence type="ECO:0000256" key="2">
    <source>
        <dbReference type="SAM" id="Phobius"/>
    </source>
</evidence>
<feature type="transmembrane region" description="Helical" evidence="2">
    <location>
        <begin position="215"/>
        <end position="234"/>
    </location>
</feature>
<organism evidence="3 4">
    <name type="scientific">Cinchona calisaya</name>
    <dbReference type="NCBI Taxonomy" id="153742"/>
    <lineage>
        <taxon>Eukaryota</taxon>
        <taxon>Viridiplantae</taxon>
        <taxon>Streptophyta</taxon>
        <taxon>Embryophyta</taxon>
        <taxon>Tracheophyta</taxon>
        <taxon>Spermatophyta</taxon>
        <taxon>Magnoliopsida</taxon>
        <taxon>eudicotyledons</taxon>
        <taxon>Gunneridae</taxon>
        <taxon>Pentapetalae</taxon>
        <taxon>asterids</taxon>
        <taxon>lamiids</taxon>
        <taxon>Gentianales</taxon>
        <taxon>Rubiaceae</taxon>
        <taxon>Cinchonoideae</taxon>
        <taxon>Cinchoneae</taxon>
        <taxon>Cinchona</taxon>
    </lineage>
</organism>
<feature type="transmembrane region" description="Helical" evidence="2">
    <location>
        <begin position="17"/>
        <end position="37"/>
    </location>
</feature>
<dbReference type="PANTHER" id="PTHR12242:SF38">
    <property type="entry name" value="TRANSMEMBRANE PROTEIN"/>
    <property type="match status" value="1"/>
</dbReference>
<proteinExistence type="predicted"/>
<dbReference type="PANTHER" id="PTHR12242">
    <property type="entry name" value="OS02G0130600 PROTEIN-RELATED"/>
    <property type="match status" value="1"/>
</dbReference>
<feature type="region of interest" description="Disordered" evidence="1">
    <location>
        <begin position="134"/>
        <end position="160"/>
    </location>
</feature>
<keyword evidence="2" id="KW-0472">Membrane</keyword>
<dbReference type="EMBL" id="JBJUIK010000004">
    <property type="protein sequence ID" value="KAL3531560.1"/>
    <property type="molecule type" value="Genomic_DNA"/>
</dbReference>
<evidence type="ECO:0000256" key="1">
    <source>
        <dbReference type="SAM" id="MobiDB-lite"/>
    </source>
</evidence>
<feature type="transmembrane region" description="Helical" evidence="2">
    <location>
        <begin position="185"/>
        <end position="209"/>
    </location>
</feature>
<dbReference type="Proteomes" id="UP001630127">
    <property type="component" value="Unassembled WGS sequence"/>
</dbReference>
<sequence length="332" mass="38572">MEKDGAVVGGVDYWLRWQVPVCALVFLVPTLVSLILIRKRRRASSGHLLHHHHLWIPCWRNLHPRWLLYYRALACLTMTFLLYQIVQSFGFLVFFFYTQWTFALVVVYFALATIISARGCSIYSTTTTFAQSQSEQHKDRFSKNNSEEEETKDDQSKGKQGKGFIMYQSQVPIDQQAGFWGNLMLSIYQTCAGAVMLTDIVFWCLLLPFMSGEHFQLTLLIAYMHSVNAVFLILDSALNSLEFSWFGIVYFILWSSSYVVFQWALHVCCFTWWPYPFLDLSNPWAPMWYLALALVHIPCYGLYVLLVKGKNSIFSKIVPHAYLRISVEKKQN</sequence>
<reference evidence="3 4" key="1">
    <citation type="submission" date="2024-11" db="EMBL/GenBank/DDBJ databases">
        <title>A near-complete genome assembly of Cinchona calisaya.</title>
        <authorList>
            <person name="Lian D.C."/>
            <person name="Zhao X.W."/>
            <person name="Wei L."/>
        </authorList>
    </citation>
    <scope>NUCLEOTIDE SEQUENCE [LARGE SCALE GENOMIC DNA]</scope>
    <source>
        <tissue evidence="3">Nenye</tissue>
    </source>
</reference>
<keyword evidence="2" id="KW-0812">Transmembrane</keyword>
<feature type="transmembrane region" description="Helical" evidence="2">
    <location>
        <begin position="287"/>
        <end position="306"/>
    </location>
</feature>
<name>A0ABD3AK64_9GENT</name>
<feature type="transmembrane region" description="Helical" evidence="2">
    <location>
        <begin position="246"/>
        <end position="275"/>
    </location>
</feature>
<comment type="caution">
    <text evidence="3">The sequence shown here is derived from an EMBL/GenBank/DDBJ whole genome shotgun (WGS) entry which is preliminary data.</text>
</comment>
<dbReference type="AlphaFoldDB" id="A0ABD3AK64"/>
<evidence type="ECO:0000313" key="3">
    <source>
        <dbReference type="EMBL" id="KAL3531560.1"/>
    </source>
</evidence>
<feature type="transmembrane region" description="Helical" evidence="2">
    <location>
        <begin position="68"/>
        <end position="86"/>
    </location>
</feature>
<keyword evidence="4" id="KW-1185">Reference proteome</keyword>
<gene>
    <name evidence="3" type="ORF">ACH5RR_010882</name>
</gene>
<feature type="compositionally biased region" description="Basic and acidic residues" evidence="1">
    <location>
        <begin position="135"/>
        <end position="146"/>
    </location>
</feature>